<dbReference type="Proteomes" id="UP001055439">
    <property type="component" value="Chromosome 1"/>
</dbReference>
<name>A0A9E7EAN5_9LILI</name>
<dbReference type="AlphaFoldDB" id="A0A9E7EAN5"/>
<sequence length="108" mass="12265">LDTFFCFFIICGNASLWFLLVSFNQAIGVTTLFFMAIFALMITCYHKPTAIFIALLPIILSNILSSNSEPLFHPLGFLLWVNSTSDHALKSIVQGIFLIDYHIREVIY</sequence>
<keyword evidence="2" id="KW-1185">Reference proteome</keyword>
<organism evidence="1 2">
    <name type="scientific">Musa troglodytarum</name>
    <name type="common">fe'i banana</name>
    <dbReference type="NCBI Taxonomy" id="320322"/>
    <lineage>
        <taxon>Eukaryota</taxon>
        <taxon>Viridiplantae</taxon>
        <taxon>Streptophyta</taxon>
        <taxon>Embryophyta</taxon>
        <taxon>Tracheophyta</taxon>
        <taxon>Spermatophyta</taxon>
        <taxon>Magnoliopsida</taxon>
        <taxon>Liliopsida</taxon>
        <taxon>Zingiberales</taxon>
        <taxon>Musaceae</taxon>
        <taxon>Musa</taxon>
    </lineage>
</organism>
<gene>
    <name evidence="1" type="ORF">MUK42_33679</name>
</gene>
<reference evidence="1" key="1">
    <citation type="submission" date="2022-05" db="EMBL/GenBank/DDBJ databases">
        <title>The Musa troglodytarum L. genome provides insights into the mechanism of non-climacteric behaviour and enrichment of carotenoids.</title>
        <authorList>
            <person name="Wang J."/>
        </authorList>
    </citation>
    <scope>NUCLEOTIDE SEQUENCE</scope>
    <source>
        <tissue evidence="1">Leaf</tissue>
    </source>
</reference>
<accession>A0A9E7EAN5</accession>
<dbReference type="EMBL" id="CP097502">
    <property type="protein sequence ID" value="URD73431.1"/>
    <property type="molecule type" value="Genomic_DNA"/>
</dbReference>
<protein>
    <submittedName>
        <fullName evidence="1">Phosphate phosphate translocator</fullName>
    </submittedName>
</protein>
<proteinExistence type="predicted"/>
<evidence type="ECO:0000313" key="2">
    <source>
        <dbReference type="Proteomes" id="UP001055439"/>
    </source>
</evidence>
<feature type="non-terminal residue" evidence="1">
    <location>
        <position position="1"/>
    </location>
</feature>
<evidence type="ECO:0000313" key="1">
    <source>
        <dbReference type="EMBL" id="URD73431.1"/>
    </source>
</evidence>